<evidence type="ECO:0000259" key="11">
    <source>
        <dbReference type="Pfam" id="PF00697"/>
    </source>
</evidence>
<dbReference type="AlphaFoldDB" id="A0A2V1H151"/>
<dbReference type="InterPro" id="IPR001240">
    <property type="entry name" value="PRAI_dom"/>
</dbReference>
<evidence type="ECO:0000256" key="4">
    <source>
        <dbReference type="ARBA" id="ARBA00012572"/>
    </source>
</evidence>
<evidence type="ECO:0000256" key="1">
    <source>
        <dbReference type="ARBA" id="ARBA00001164"/>
    </source>
</evidence>
<keyword evidence="7 10" id="KW-0822">Tryptophan biosynthesis</keyword>
<dbReference type="OrthoDB" id="9796196at2"/>
<comment type="similarity">
    <text evidence="3 10">Belongs to the TrpF family.</text>
</comment>
<sequence>MVWIKICGITRDQDAQVAVESGADALGFVFFEKSKRYVSVEQAAAIIDQLPGHVTPVGLFVNAQTAFVQSLLDRWPGLLPQFHGDESPEFCEQFNHPYLRAVRMKPDVDLHQIAKMHPNAQALLLDAFKPGEYGGTGETFDWSQIPDQLAKPIILAGGLNPQNVSLALGSSKLYGVDVSGGVEASAGKKDPQLVRQFIQGVKGD</sequence>
<protein>
    <recommendedName>
        <fullName evidence="5 10">N-(5'-phosphoribosyl)anthranilate isomerase</fullName>
        <shortName evidence="10">PRAI</shortName>
        <ecNumber evidence="4 10">5.3.1.24</ecNumber>
    </recommendedName>
</protein>
<gene>
    <name evidence="10" type="primary">trpF</name>
    <name evidence="12" type="ORF">DC094_01285</name>
</gene>
<evidence type="ECO:0000256" key="7">
    <source>
        <dbReference type="ARBA" id="ARBA00022822"/>
    </source>
</evidence>
<feature type="domain" description="N-(5'phosphoribosyl) anthranilate isomerase (PRAI)" evidence="11">
    <location>
        <begin position="4"/>
        <end position="199"/>
    </location>
</feature>
<evidence type="ECO:0000313" key="13">
    <source>
        <dbReference type="Proteomes" id="UP000244906"/>
    </source>
</evidence>
<evidence type="ECO:0000256" key="6">
    <source>
        <dbReference type="ARBA" id="ARBA00022605"/>
    </source>
</evidence>
<dbReference type="PANTHER" id="PTHR42894:SF1">
    <property type="entry name" value="N-(5'-PHOSPHORIBOSYL)ANTHRANILATE ISOMERASE"/>
    <property type="match status" value="1"/>
</dbReference>
<dbReference type="CDD" id="cd00405">
    <property type="entry name" value="PRAI"/>
    <property type="match status" value="1"/>
</dbReference>
<keyword evidence="13" id="KW-1185">Reference proteome</keyword>
<evidence type="ECO:0000256" key="5">
    <source>
        <dbReference type="ARBA" id="ARBA00022272"/>
    </source>
</evidence>
<comment type="catalytic activity">
    <reaction evidence="1 10">
        <text>N-(5-phospho-beta-D-ribosyl)anthranilate = 1-(2-carboxyphenylamino)-1-deoxy-D-ribulose 5-phosphate</text>
        <dbReference type="Rhea" id="RHEA:21540"/>
        <dbReference type="ChEBI" id="CHEBI:18277"/>
        <dbReference type="ChEBI" id="CHEBI:58613"/>
        <dbReference type="EC" id="5.3.1.24"/>
    </reaction>
</comment>
<dbReference type="Gene3D" id="3.20.20.70">
    <property type="entry name" value="Aldolase class I"/>
    <property type="match status" value="1"/>
</dbReference>
<keyword evidence="6 10" id="KW-0028">Amino-acid biosynthesis</keyword>
<dbReference type="RefSeq" id="WP_116685279.1">
    <property type="nucleotide sequence ID" value="NZ_CAWNYD010000001.1"/>
</dbReference>
<dbReference type="InterPro" id="IPR013785">
    <property type="entry name" value="Aldolase_TIM"/>
</dbReference>
<organism evidence="12 13">
    <name type="scientific">Pelagibaculum spongiae</name>
    <dbReference type="NCBI Taxonomy" id="2080658"/>
    <lineage>
        <taxon>Bacteria</taxon>
        <taxon>Pseudomonadati</taxon>
        <taxon>Pseudomonadota</taxon>
        <taxon>Gammaproteobacteria</taxon>
        <taxon>Oceanospirillales</taxon>
        <taxon>Pelagibaculum</taxon>
    </lineage>
</organism>
<dbReference type="HAMAP" id="MF_00135">
    <property type="entry name" value="PRAI"/>
    <property type="match status" value="1"/>
</dbReference>
<reference evidence="12 13" key="1">
    <citation type="submission" date="2018-04" db="EMBL/GenBank/DDBJ databases">
        <title>Thalassorhabdus spongiae gen. nov., sp. nov., isolated from a marine sponge in South-West Iceland.</title>
        <authorList>
            <person name="Knobloch S."/>
            <person name="Daussin A."/>
            <person name="Johannsson R."/>
            <person name="Marteinsson V.T."/>
        </authorList>
    </citation>
    <scope>NUCLEOTIDE SEQUENCE [LARGE SCALE GENOMIC DNA]</scope>
    <source>
        <strain evidence="12 13">Hp12</strain>
    </source>
</reference>
<evidence type="ECO:0000256" key="9">
    <source>
        <dbReference type="ARBA" id="ARBA00023235"/>
    </source>
</evidence>
<dbReference type="InterPro" id="IPR044643">
    <property type="entry name" value="TrpF_fam"/>
</dbReference>
<dbReference type="GO" id="GO:0004640">
    <property type="term" value="F:phosphoribosylanthranilate isomerase activity"/>
    <property type="evidence" value="ECO:0007669"/>
    <property type="project" value="UniProtKB-UniRule"/>
</dbReference>
<dbReference type="PANTHER" id="PTHR42894">
    <property type="entry name" value="N-(5'-PHOSPHORIBOSYL)ANTHRANILATE ISOMERASE"/>
    <property type="match status" value="1"/>
</dbReference>
<dbReference type="EC" id="5.3.1.24" evidence="4 10"/>
<evidence type="ECO:0000256" key="2">
    <source>
        <dbReference type="ARBA" id="ARBA00004664"/>
    </source>
</evidence>
<evidence type="ECO:0000256" key="3">
    <source>
        <dbReference type="ARBA" id="ARBA00007571"/>
    </source>
</evidence>
<accession>A0A2V1H151</accession>
<comment type="pathway">
    <text evidence="2 10">Amino-acid biosynthesis; L-tryptophan biosynthesis; L-tryptophan from chorismate: step 3/5.</text>
</comment>
<dbReference type="FunFam" id="3.20.20.70:FF:000075">
    <property type="entry name" value="Tryptophan biosynthesis protein TRP1"/>
    <property type="match status" value="1"/>
</dbReference>
<keyword evidence="8 10" id="KW-0057">Aromatic amino acid biosynthesis</keyword>
<dbReference type="UniPathway" id="UPA00035">
    <property type="reaction ID" value="UER00042"/>
</dbReference>
<keyword evidence="9 10" id="KW-0413">Isomerase</keyword>
<dbReference type="EMBL" id="QDDL01000001">
    <property type="protein sequence ID" value="PVZ71690.1"/>
    <property type="molecule type" value="Genomic_DNA"/>
</dbReference>
<evidence type="ECO:0000313" key="12">
    <source>
        <dbReference type="EMBL" id="PVZ71690.1"/>
    </source>
</evidence>
<evidence type="ECO:0000256" key="8">
    <source>
        <dbReference type="ARBA" id="ARBA00023141"/>
    </source>
</evidence>
<comment type="caution">
    <text evidence="12">The sequence shown here is derived from an EMBL/GenBank/DDBJ whole genome shotgun (WGS) entry which is preliminary data.</text>
</comment>
<dbReference type="NCBIfam" id="NF002298">
    <property type="entry name" value="PRK01222.1-4"/>
    <property type="match status" value="1"/>
</dbReference>
<proteinExistence type="inferred from homology"/>
<evidence type="ECO:0000256" key="10">
    <source>
        <dbReference type="HAMAP-Rule" id="MF_00135"/>
    </source>
</evidence>
<dbReference type="Pfam" id="PF00697">
    <property type="entry name" value="PRAI"/>
    <property type="match status" value="1"/>
</dbReference>
<dbReference type="GO" id="GO:0000162">
    <property type="term" value="P:L-tryptophan biosynthetic process"/>
    <property type="evidence" value="ECO:0007669"/>
    <property type="project" value="UniProtKB-UniRule"/>
</dbReference>
<dbReference type="Proteomes" id="UP000244906">
    <property type="component" value="Unassembled WGS sequence"/>
</dbReference>
<name>A0A2V1H151_9GAMM</name>
<dbReference type="SUPFAM" id="SSF51366">
    <property type="entry name" value="Ribulose-phoshate binding barrel"/>
    <property type="match status" value="1"/>
</dbReference>
<dbReference type="InterPro" id="IPR011060">
    <property type="entry name" value="RibuloseP-bd_barrel"/>
</dbReference>